<dbReference type="KEGG" id="cyj:Cyan7822_5738"/>
<dbReference type="InterPro" id="IPR050194">
    <property type="entry name" value="Glycosyltransferase_grp1"/>
</dbReference>
<name>E0UKW9_GLOV7</name>
<dbReference type="CDD" id="cd03801">
    <property type="entry name" value="GT4_PimA-like"/>
    <property type="match status" value="1"/>
</dbReference>
<keyword evidence="3" id="KW-1185">Reference proteome</keyword>
<proteinExistence type="predicted"/>
<dbReference type="Proteomes" id="UP000008206">
    <property type="component" value="Plasmid Cy782201"/>
</dbReference>
<dbReference type="PANTHER" id="PTHR45947:SF3">
    <property type="entry name" value="SULFOQUINOVOSYL TRANSFERASE SQD2"/>
    <property type="match status" value="1"/>
</dbReference>
<feature type="domain" description="Glycosyl transferase family 1" evidence="1">
    <location>
        <begin position="194"/>
        <end position="363"/>
    </location>
</feature>
<keyword evidence="2" id="KW-0614">Plasmid</keyword>
<dbReference type="InterPro" id="IPR001296">
    <property type="entry name" value="Glyco_trans_1"/>
</dbReference>
<geneLocation type="plasmid" evidence="2 3">
    <name>Cy782201</name>
</geneLocation>
<protein>
    <submittedName>
        <fullName evidence="2">Glycosyl transferase group 1</fullName>
    </submittedName>
</protein>
<evidence type="ECO:0000259" key="1">
    <source>
        <dbReference type="Pfam" id="PF00534"/>
    </source>
</evidence>
<dbReference type="HOGENOM" id="CLU_009583_5_1_3"/>
<gene>
    <name evidence="2" type="ordered locus">Cyan7822_5738</name>
</gene>
<reference evidence="3" key="1">
    <citation type="journal article" date="2011" name="MBio">
        <title>Novel metabolic attributes of the genus Cyanothece, comprising a group of unicellular nitrogen-fixing Cyanobacteria.</title>
        <authorList>
            <person name="Bandyopadhyay A."/>
            <person name="Elvitigala T."/>
            <person name="Welsh E."/>
            <person name="Stockel J."/>
            <person name="Liberton M."/>
            <person name="Min H."/>
            <person name="Sherman L.A."/>
            <person name="Pakrasi H.B."/>
        </authorList>
    </citation>
    <scope>NUCLEOTIDE SEQUENCE [LARGE SCALE GENOMIC DNA]</scope>
    <source>
        <strain evidence="3">PCC 7822</strain>
        <plasmid evidence="3">Cy782201</plasmid>
    </source>
</reference>
<dbReference type="RefSeq" id="WP_013334349.1">
    <property type="nucleotide sequence ID" value="NC_014533.1"/>
</dbReference>
<dbReference type="Pfam" id="PF00534">
    <property type="entry name" value="Glycos_transf_1"/>
    <property type="match status" value="1"/>
</dbReference>
<evidence type="ECO:0000313" key="3">
    <source>
        <dbReference type="Proteomes" id="UP000008206"/>
    </source>
</evidence>
<organism evidence="2 3">
    <name type="scientific">Gloeothece verrucosa (strain PCC 7822)</name>
    <name type="common">Cyanothece sp. (strain PCC 7822)</name>
    <dbReference type="NCBI Taxonomy" id="497965"/>
    <lineage>
        <taxon>Bacteria</taxon>
        <taxon>Bacillati</taxon>
        <taxon>Cyanobacteriota</taxon>
        <taxon>Cyanophyceae</taxon>
        <taxon>Oscillatoriophycideae</taxon>
        <taxon>Chroococcales</taxon>
        <taxon>Aphanothecaceae</taxon>
        <taxon>Gloeothece</taxon>
        <taxon>Gloeothece verrucosa</taxon>
    </lineage>
</organism>
<keyword evidence="2" id="KW-0808">Transferase</keyword>
<dbReference type="AlphaFoldDB" id="E0UKW9"/>
<dbReference type="PANTHER" id="PTHR45947">
    <property type="entry name" value="SULFOQUINOVOSYL TRANSFERASE SQD2"/>
    <property type="match status" value="1"/>
</dbReference>
<dbReference type="SUPFAM" id="SSF53756">
    <property type="entry name" value="UDP-Glycosyltransferase/glycogen phosphorylase"/>
    <property type="match status" value="1"/>
</dbReference>
<dbReference type="Gene3D" id="3.40.50.2000">
    <property type="entry name" value="Glycogen Phosphorylase B"/>
    <property type="match status" value="2"/>
</dbReference>
<dbReference type="CAZy" id="GT4">
    <property type="family name" value="Glycosyltransferase Family 4"/>
</dbReference>
<dbReference type="OrthoDB" id="73743at2"/>
<dbReference type="EMBL" id="CP002199">
    <property type="protein sequence ID" value="ADN17599.1"/>
    <property type="molecule type" value="Genomic_DNA"/>
</dbReference>
<accession>E0UKW9</accession>
<dbReference type="GO" id="GO:0016757">
    <property type="term" value="F:glycosyltransferase activity"/>
    <property type="evidence" value="ECO:0007669"/>
    <property type="project" value="InterPro"/>
</dbReference>
<sequence>MLIVIIFINIGSYHAARLRAIYSVCQEKGWNFTAIQATDNTLEHPWGNLEREITFPLKTLLPSSTTANYKQEKAAALISSCLDNLKPDIVAIPGWGFSLSRAALFWCKRHQVPAILMSETKWDDEKRQWWQERLKFWLYIKKYDAALVGGKLHRDYLVKLGFPSDRIFLGYDAVDNDYFTKSAEAARLDPAAARQRQPKIPNKPYFIALTRLLKRKNVHRLVEAFAVYRQQVGNNQAWNLVICGSGEEEDTIRNFIQEKQLQNSIHLPGFISYQALGDWYGLASAFVHPALQEQWGLVVNEACAAGLPILCSRTVGASYELVIEGENGFLFDPENTQDIARSLLTIHQIDPTLKNQMGKASQKIVTNYSPTQFSEGILKAIAALSKV</sequence>
<evidence type="ECO:0000313" key="2">
    <source>
        <dbReference type="EMBL" id="ADN17599.1"/>
    </source>
</evidence>